<name>A0A8S0UJA0_OLEEU</name>
<feature type="compositionally biased region" description="Basic and acidic residues" evidence="1">
    <location>
        <begin position="131"/>
        <end position="144"/>
    </location>
</feature>
<evidence type="ECO:0000313" key="2">
    <source>
        <dbReference type="EMBL" id="CAA3018309.1"/>
    </source>
</evidence>
<feature type="region of interest" description="Disordered" evidence="1">
    <location>
        <begin position="119"/>
        <end position="177"/>
    </location>
</feature>
<dbReference type="AlphaFoldDB" id="A0A8S0UJA0"/>
<gene>
    <name evidence="2" type="ORF">OLEA9_A076124</name>
</gene>
<comment type="caution">
    <text evidence="2">The sequence shown here is derived from an EMBL/GenBank/DDBJ whole genome shotgun (WGS) entry which is preliminary data.</text>
</comment>
<organism evidence="2 3">
    <name type="scientific">Olea europaea subsp. europaea</name>
    <dbReference type="NCBI Taxonomy" id="158383"/>
    <lineage>
        <taxon>Eukaryota</taxon>
        <taxon>Viridiplantae</taxon>
        <taxon>Streptophyta</taxon>
        <taxon>Embryophyta</taxon>
        <taxon>Tracheophyta</taxon>
        <taxon>Spermatophyta</taxon>
        <taxon>Magnoliopsida</taxon>
        <taxon>eudicotyledons</taxon>
        <taxon>Gunneridae</taxon>
        <taxon>Pentapetalae</taxon>
        <taxon>asterids</taxon>
        <taxon>lamiids</taxon>
        <taxon>Lamiales</taxon>
        <taxon>Oleaceae</taxon>
        <taxon>Oleeae</taxon>
        <taxon>Olea</taxon>
    </lineage>
</organism>
<dbReference type="Gramene" id="OE9A076124T1">
    <property type="protein sequence ID" value="OE9A076124C1"/>
    <property type="gene ID" value="OE9A076124"/>
</dbReference>
<feature type="compositionally biased region" description="Polar residues" evidence="1">
    <location>
        <begin position="50"/>
        <end position="69"/>
    </location>
</feature>
<feature type="compositionally biased region" description="Basic and acidic residues" evidence="1">
    <location>
        <begin position="37"/>
        <end position="47"/>
    </location>
</feature>
<evidence type="ECO:0000256" key="1">
    <source>
        <dbReference type="SAM" id="MobiDB-lite"/>
    </source>
</evidence>
<proteinExistence type="predicted"/>
<reference evidence="2 3" key="1">
    <citation type="submission" date="2019-12" db="EMBL/GenBank/DDBJ databases">
        <authorList>
            <person name="Alioto T."/>
            <person name="Alioto T."/>
            <person name="Gomez Garrido J."/>
        </authorList>
    </citation>
    <scope>NUCLEOTIDE SEQUENCE [LARGE SCALE GENOMIC DNA]</scope>
</reference>
<feature type="compositionally biased region" description="Polar residues" evidence="1">
    <location>
        <begin position="119"/>
        <end position="130"/>
    </location>
</feature>
<keyword evidence="3" id="KW-1185">Reference proteome</keyword>
<accession>A0A8S0UJA0</accession>
<dbReference type="EMBL" id="CACTIH010007816">
    <property type="protein sequence ID" value="CAA3018309.1"/>
    <property type="molecule type" value="Genomic_DNA"/>
</dbReference>
<feature type="compositionally biased region" description="Acidic residues" evidence="1">
    <location>
        <begin position="145"/>
        <end position="159"/>
    </location>
</feature>
<evidence type="ECO:0000313" key="3">
    <source>
        <dbReference type="Proteomes" id="UP000594638"/>
    </source>
</evidence>
<dbReference type="OrthoDB" id="928580at2759"/>
<sequence length="177" mass="20232">MDRDDAIFEVPAFTVLEKISTQQVHNLADQQKQSEIAFKKTKEREDDPISDSNSEYQEITLLDKNQTIETGEKRAKKQQWRTLENKPPASIFIFAAQKTNTMNEDDGILEAPASIVLEKTSTPQVHNQADQQKRSEVAFEKTQEREDDPISDSNSEDQEIALLHKNQITEAEEKEGE</sequence>
<protein>
    <submittedName>
        <fullName evidence="2">Uncharacterized protein</fullName>
    </submittedName>
</protein>
<dbReference type="Proteomes" id="UP000594638">
    <property type="component" value="Unassembled WGS sequence"/>
</dbReference>
<feature type="region of interest" description="Disordered" evidence="1">
    <location>
        <begin position="27"/>
        <end position="82"/>
    </location>
</feature>